<dbReference type="SUPFAM" id="SSF56512">
    <property type="entry name" value="Nitric oxide (NO) synthase oxygenase domain"/>
    <property type="match status" value="1"/>
</dbReference>
<evidence type="ECO:0000256" key="12">
    <source>
        <dbReference type="ARBA" id="ARBA00022630"/>
    </source>
</evidence>
<feature type="domain" description="FAD-binding FR-type" evidence="35">
    <location>
        <begin position="1006"/>
        <end position="1253"/>
    </location>
</feature>
<keyword evidence="14" id="KW-0479">Metal-binding</keyword>
<dbReference type="InterPro" id="IPR017938">
    <property type="entry name" value="Riboflavin_synthase-like_b-brl"/>
</dbReference>
<evidence type="ECO:0000256" key="29">
    <source>
        <dbReference type="ARBA" id="ARBA00035211"/>
    </source>
</evidence>
<comment type="cofactor">
    <cofactor evidence="1">
        <name>FMN</name>
        <dbReference type="ChEBI" id="CHEBI:58210"/>
    </cofactor>
</comment>
<keyword evidence="20" id="KW-0408">Iron</keyword>
<feature type="domain" description="PDZ" evidence="33">
    <location>
        <begin position="17"/>
        <end position="99"/>
    </location>
</feature>
<dbReference type="Gene3D" id="3.90.440.10">
    <property type="entry name" value="Nitric Oxide Synthase,Heme Domain,Chain A domain 2"/>
    <property type="match status" value="1"/>
</dbReference>
<feature type="region of interest" description="Disordered" evidence="32">
    <location>
        <begin position="1435"/>
        <end position="1459"/>
    </location>
</feature>
<dbReference type="Pfam" id="PF02898">
    <property type="entry name" value="NO_synthase"/>
    <property type="match status" value="1"/>
</dbReference>
<evidence type="ECO:0000256" key="1">
    <source>
        <dbReference type="ARBA" id="ARBA00001917"/>
    </source>
</evidence>
<evidence type="ECO:0000256" key="10">
    <source>
        <dbReference type="ARBA" id="ARBA00022553"/>
    </source>
</evidence>
<dbReference type="Gene3D" id="3.90.340.10">
    <property type="entry name" value="Nitric Oxide Synthase, Chain A, domain 1"/>
    <property type="match status" value="1"/>
</dbReference>
<keyword evidence="17" id="KW-0521">NADP</keyword>
<evidence type="ECO:0000256" key="22">
    <source>
        <dbReference type="ARBA" id="ARBA00023136"/>
    </source>
</evidence>
<organism evidence="36 37">
    <name type="scientific">Gekko japonicus</name>
    <name type="common">Schlegel's Japanese gecko</name>
    <dbReference type="NCBI Taxonomy" id="146911"/>
    <lineage>
        <taxon>Eukaryota</taxon>
        <taxon>Metazoa</taxon>
        <taxon>Chordata</taxon>
        <taxon>Craniata</taxon>
        <taxon>Vertebrata</taxon>
        <taxon>Euteleostomi</taxon>
        <taxon>Lepidosauria</taxon>
        <taxon>Squamata</taxon>
        <taxon>Bifurcata</taxon>
        <taxon>Gekkota</taxon>
        <taxon>Gekkonidae</taxon>
        <taxon>Gekkoninae</taxon>
        <taxon>Gekko</taxon>
    </lineage>
</organism>
<dbReference type="Pfam" id="PF00258">
    <property type="entry name" value="Flavodoxin_1"/>
    <property type="match status" value="1"/>
</dbReference>
<evidence type="ECO:0000256" key="4">
    <source>
        <dbReference type="ARBA" id="ARBA00001974"/>
    </source>
</evidence>
<feature type="compositionally biased region" description="Basic and acidic residues" evidence="32">
    <location>
        <begin position="1435"/>
        <end position="1450"/>
    </location>
</feature>
<proteinExistence type="inferred from homology"/>
<evidence type="ECO:0000256" key="26">
    <source>
        <dbReference type="ARBA" id="ARBA00031302"/>
    </source>
</evidence>
<evidence type="ECO:0000313" key="36">
    <source>
        <dbReference type="Proteomes" id="UP000694871"/>
    </source>
</evidence>
<evidence type="ECO:0000256" key="23">
    <source>
        <dbReference type="ARBA" id="ARBA00023273"/>
    </source>
</evidence>
<evidence type="ECO:0000256" key="15">
    <source>
        <dbReference type="ARBA" id="ARBA00022827"/>
    </source>
</evidence>
<dbReference type="CDD" id="cd06708">
    <property type="entry name" value="PDZ_nNOS-like"/>
    <property type="match status" value="1"/>
</dbReference>
<feature type="domain" description="Flavodoxin-like" evidence="34">
    <location>
        <begin position="771"/>
        <end position="951"/>
    </location>
</feature>
<comment type="cofactor">
    <cofactor evidence="4">
        <name>FAD</name>
        <dbReference type="ChEBI" id="CHEBI:57692"/>
    </cofactor>
</comment>
<name>A0ABM1K5B9_GEKJA</name>
<evidence type="ECO:0000256" key="21">
    <source>
        <dbReference type="ARBA" id="ARBA00023018"/>
    </source>
</evidence>
<dbReference type="InterPro" id="IPR050607">
    <property type="entry name" value="NOS"/>
</dbReference>
<keyword evidence="12" id="KW-0285">Flavoprotein</keyword>
<evidence type="ECO:0000256" key="7">
    <source>
        <dbReference type="ARBA" id="ARBA00006267"/>
    </source>
</evidence>
<dbReference type="Gene3D" id="1.20.990.10">
    <property type="entry name" value="NADPH-cytochrome p450 Reductase, Chain A, domain 3"/>
    <property type="match status" value="1"/>
</dbReference>
<evidence type="ECO:0000259" key="33">
    <source>
        <dbReference type="PROSITE" id="PS50106"/>
    </source>
</evidence>
<dbReference type="PIRSF" id="PIRSF000333">
    <property type="entry name" value="NOS"/>
    <property type="match status" value="1"/>
</dbReference>
<dbReference type="Gene3D" id="2.30.42.10">
    <property type="match status" value="1"/>
</dbReference>
<dbReference type="SMART" id="SM00228">
    <property type="entry name" value="PDZ"/>
    <property type="match status" value="1"/>
</dbReference>
<keyword evidence="18" id="KW-0112">Calmodulin-binding</keyword>
<evidence type="ECO:0000256" key="32">
    <source>
        <dbReference type="SAM" id="MobiDB-lite"/>
    </source>
</evidence>
<comment type="catalytic activity">
    <reaction evidence="31">
        <text>2 L-arginine + 3 NADPH + 4 O2 + H(+) = 2 L-citrulline + 2 nitric oxide + 3 NADP(+) + 4 H2O</text>
        <dbReference type="Rhea" id="RHEA:19897"/>
        <dbReference type="ChEBI" id="CHEBI:15377"/>
        <dbReference type="ChEBI" id="CHEBI:15378"/>
        <dbReference type="ChEBI" id="CHEBI:15379"/>
        <dbReference type="ChEBI" id="CHEBI:16480"/>
        <dbReference type="ChEBI" id="CHEBI:32682"/>
        <dbReference type="ChEBI" id="CHEBI:57743"/>
        <dbReference type="ChEBI" id="CHEBI:57783"/>
        <dbReference type="ChEBI" id="CHEBI:58349"/>
        <dbReference type="EC" id="1.14.13.39"/>
    </reaction>
    <physiologicalReaction direction="left-to-right" evidence="31">
        <dbReference type="Rhea" id="RHEA:19898"/>
    </physiologicalReaction>
</comment>
<reference evidence="37" key="1">
    <citation type="submission" date="2025-08" db="UniProtKB">
        <authorList>
            <consortium name="RefSeq"/>
        </authorList>
    </citation>
    <scope>IDENTIFICATION</scope>
</reference>
<evidence type="ECO:0000256" key="25">
    <source>
        <dbReference type="ARBA" id="ARBA00029891"/>
    </source>
</evidence>
<dbReference type="CDD" id="cd00795">
    <property type="entry name" value="NOS_oxygenase_euk"/>
    <property type="match status" value="1"/>
</dbReference>
<dbReference type="InterPro" id="IPR001709">
    <property type="entry name" value="Flavoprot_Pyr_Nucl_cyt_Rdtase"/>
</dbReference>
<evidence type="ECO:0000256" key="16">
    <source>
        <dbReference type="ARBA" id="ARBA00022843"/>
    </source>
</evidence>
<evidence type="ECO:0000256" key="28">
    <source>
        <dbReference type="ARBA" id="ARBA00032538"/>
    </source>
</evidence>
<evidence type="ECO:0000256" key="20">
    <source>
        <dbReference type="ARBA" id="ARBA00023004"/>
    </source>
</evidence>
<dbReference type="Gene3D" id="6.10.250.410">
    <property type="match status" value="1"/>
</dbReference>
<dbReference type="PANTHER" id="PTHR43410">
    <property type="entry name" value="NITRIC OXIDE SYNTHASE OXYGENASE"/>
    <property type="match status" value="1"/>
</dbReference>
<dbReference type="Pfam" id="PF00175">
    <property type="entry name" value="NAD_binding_1"/>
    <property type="match status" value="1"/>
</dbReference>
<dbReference type="InterPro" id="IPR012144">
    <property type="entry name" value="NOS_euk"/>
</dbReference>
<dbReference type="PROSITE" id="PS60001">
    <property type="entry name" value="NOS"/>
    <property type="match status" value="1"/>
</dbReference>
<keyword evidence="11" id="KW-0349">Heme</keyword>
<feature type="compositionally biased region" description="Polar residues" evidence="32">
    <location>
        <begin position="295"/>
        <end position="310"/>
    </location>
</feature>
<dbReference type="InterPro" id="IPR036034">
    <property type="entry name" value="PDZ_sf"/>
</dbReference>
<keyword evidence="9" id="KW-1003">Cell membrane</keyword>
<dbReference type="SUPFAM" id="SSF52343">
    <property type="entry name" value="Ferredoxin reductase-like, C-terminal NADP-linked domain"/>
    <property type="match status" value="1"/>
</dbReference>
<dbReference type="Gene3D" id="3.40.50.80">
    <property type="entry name" value="Nucleotide-binding domain of ferredoxin-NADP reductase (FNR) module"/>
    <property type="match status" value="1"/>
</dbReference>
<evidence type="ECO:0000313" key="37">
    <source>
        <dbReference type="RefSeq" id="XP_015268906.1"/>
    </source>
</evidence>
<evidence type="ECO:0000256" key="18">
    <source>
        <dbReference type="ARBA" id="ARBA00022860"/>
    </source>
</evidence>
<evidence type="ECO:0000256" key="27">
    <source>
        <dbReference type="ARBA" id="ARBA00031374"/>
    </source>
</evidence>
<dbReference type="Gene3D" id="3.40.50.360">
    <property type="match status" value="1"/>
</dbReference>
<protein>
    <recommendedName>
        <fullName evidence="29">Nitric oxide synthase 1</fullName>
        <ecNumber evidence="8">1.14.13.39</ecNumber>
    </recommendedName>
    <alternativeName>
        <fullName evidence="24">Constitutive NOS</fullName>
    </alternativeName>
    <alternativeName>
        <fullName evidence="26">NC-NOS</fullName>
    </alternativeName>
    <alternativeName>
        <fullName evidence="25">NOS type I</fullName>
    </alternativeName>
    <alternativeName>
        <fullName evidence="27">Neuronal NOS</fullName>
    </alternativeName>
    <alternativeName>
        <fullName evidence="30">Nitric oxide synthase, brain</fullName>
    </alternativeName>
    <alternativeName>
        <fullName evidence="28">Peptidyl-cysteine S-nitrosylase NOS1</fullName>
    </alternativeName>
</protein>
<dbReference type="InterPro" id="IPR036119">
    <property type="entry name" value="NOS_N_sf"/>
</dbReference>
<dbReference type="SUPFAM" id="SSF52218">
    <property type="entry name" value="Flavoproteins"/>
    <property type="match status" value="1"/>
</dbReference>
<dbReference type="RefSeq" id="XP_015268906.1">
    <property type="nucleotide sequence ID" value="XM_015413420.1"/>
</dbReference>
<dbReference type="InterPro" id="IPR003097">
    <property type="entry name" value="CysJ-like_FAD-binding"/>
</dbReference>
<dbReference type="PRINTS" id="PR00371">
    <property type="entry name" value="FPNCR"/>
</dbReference>
<keyword evidence="22" id="KW-0472">Membrane</keyword>
<evidence type="ECO:0000256" key="11">
    <source>
        <dbReference type="ARBA" id="ARBA00022617"/>
    </source>
</evidence>
<gene>
    <name evidence="37" type="primary">NOS1</name>
</gene>
<sequence>MEENVFSVQQIQPNVISVRLFKRKVGGLGFLVKERINKPPVIISDLIRGGAAEQSGLIQRGDIILAVNGRPLVDMNYGNALEVLRSVASETYVVLILRGPEGFTTHLETTFTGDGTPKTVRVTRPLCTTPTSVDLPSSPSILTKDQQQGADLTTMGGSVSSRCARENGQGDETLVHVNGVVSGTVAEDSLKGNSDDVSERCLNGSVENSELLKEIEPVLDLLKNNSKELNGEPQSKMDKRDAEVQVDRLREEDQKLVKTLPAGMENDRVISDHWGKTDTSAIVSNTSSEKDQPLPSGQQSPTKSLVNGSPSKCPRFAKVRNWETGSVLHDILHLKSTMVTPCSEQVCMGSIMIPSQHVRRAEEVRTKEELLPLAKEFIDQYYSSIKRFGSKAHMERLEEVTKEIEATDTYQLRDTELIYGAKHAWRNAARCVGRIQWSKLQVFDARDCTTAHGMFNYICNHIKYATNKGNLRSAITIFPQRTDGKHDFRVWNSQLIRYAGYKQPEGTILGDPANIELTEICIQQGWKPPRGRFDILPLLLQANGNDPELFEIPPELVLEVPIRHPKFPWFKDLGLQWYGLPAVSNMLLEIGGLEFSACPFSGWYMGTEIGVRDYCDNSRYNILEEVAKKMNLDMRKTSSLWKDQALVEINIAVLYSFQSDKVTIVDHHSATESFIKHMENEYRCRGGCPADWVWIVPPMSGSITPVFHQEMLNYRLTPSFEYQPDPWNTHVWKGVNGTPTKKRAIGFKKLAKAVKFSAKLMGQAMAKRVKATILYATETGKSQVYAKTLCEIFKHAFDAKVMSMDEYDTVHLEHETLVLVVTSTFGNGDPPENGEKFGCALMEMRNPNSNLEERKSYKVRFNSVSSYSDARKSSSDGPESRDNFESTGPLANVRFSVFGLGSRAYPHFCAFARAVDTLLEELGGERILRMGEGDELCGQEESFRTWAKKVFKAACDVFCVGDDVNIEKANNSLISNDRSWKRSKFRLTYVAEAPELTQGLYSVHKKRVYAARFLTRQNLQSPKSSRSTIVLRLHTNGHQGLRYLPGDHLGVFPGNHEELVSALIERLEDAPPTNQLVKVELLEERSTALGVISNWTDENRIPPCTIFQAFKYYLDITTPPTPILLQQFALLATSEKEKKHLQVLSKGLQEYEEWKWSKNPTMVEVLEEFPSVQMPSTLLLTQLPLLQPRYYSISSSPEMYPDEVHLTVAVVSYRTRDGEGPLHHGVCSSWFNQIQTDEVVPCFVRGAPGFHMPQDPQVPCILIGPGTGIAPFRSFWQQRLFDVTHQGLKPCPMTLVFGCRQSKIDHIYKDETLLAKNKGVFKELYTAYSREPDKPKKYVQDILQEQLAGSVYKALKEQGGHIYVCGDVTMAGDVLKTIQSIVRQQGKLMPEEASAFISKLRDDNRYHEDIFGVTLRTYEVTNRLRSESIAHIEESKKDTDEDLMAHDKRSSVSRPVVVS</sequence>
<dbReference type="Pfam" id="PF00595">
    <property type="entry name" value="PDZ"/>
    <property type="match status" value="1"/>
</dbReference>
<dbReference type="InterPro" id="IPR044943">
    <property type="entry name" value="NOS_dom_1"/>
</dbReference>
<evidence type="ECO:0000256" key="19">
    <source>
        <dbReference type="ARBA" id="ARBA00023002"/>
    </source>
</evidence>
<dbReference type="Gene3D" id="3.90.1230.10">
    <property type="entry name" value="Nitric Oxide Synthase, Chain A, domain 3"/>
    <property type="match status" value="1"/>
</dbReference>
<dbReference type="InterPro" id="IPR044940">
    <property type="entry name" value="NOS_dom_2"/>
</dbReference>
<comment type="cofactor">
    <cofactor evidence="2">
        <name>(6R)-L-erythro-5,6,7,8-tetrahydrobiopterin</name>
        <dbReference type="ChEBI" id="CHEBI:59560"/>
    </cofactor>
</comment>
<keyword evidence="15" id="KW-0274">FAD</keyword>
<dbReference type="GeneID" id="107112296"/>
<dbReference type="Gene3D" id="2.40.30.10">
    <property type="entry name" value="Translation factors"/>
    <property type="match status" value="1"/>
</dbReference>
<dbReference type="PROSITE" id="PS50902">
    <property type="entry name" value="FLAVODOXIN_LIKE"/>
    <property type="match status" value="1"/>
</dbReference>
<keyword evidence="19" id="KW-0560">Oxidoreductase</keyword>
<accession>A0ABM1K5B9</accession>
<feature type="region of interest" description="Disordered" evidence="32">
    <location>
        <begin position="285"/>
        <end position="312"/>
    </location>
</feature>
<evidence type="ECO:0000256" key="6">
    <source>
        <dbReference type="ARBA" id="ARBA00004552"/>
    </source>
</evidence>
<evidence type="ECO:0000256" key="9">
    <source>
        <dbReference type="ARBA" id="ARBA00022475"/>
    </source>
</evidence>
<evidence type="ECO:0000256" key="14">
    <source>
        <dbReference type="ARBA" id="ARBA00022723"/>
    </source>
</evidence>
<evidence type="ECO:0000256" key="13">
    <source>
        <dbReference type="ARBA" id="ARBA00022643"/>
    </source>
</evidence>
<dbReference type="InterPro" id="IPR044944">
    <property type="entry name" value="NOS_dom_3"/>
</dbReference>
<evidence type="ECO:0000256" key="24">
    <source>
        <dbReference type="ARBA" id="ARBA00029794"/>
    </source>
</evidence>
<evidence type="ECO:0000259" key="34">
    <source>
        <dbReference type="PROSITE" id="PS50902"/>
    </source>
</evidence>
<dbReference type="SUPFAM" id="SSF50156">
    <property type="entry name" value="PDZ domain-like"/>
    <property type="match status" value="1"/>
</dbReference>
<dbReference type="PROSITE" id="PS50106">
    <property type="entry name" value="PDZ"/>
    <property type="match status" value="1"/>
</dbReference>
<evidence type="ECO:0000256" key="5">
    <source>
        <dbReference type="ARBA" id="ARBA00004468"/>
    </source>
</evidence>
<keyword evidence="10" id="KW-0597">Phosphoprotein</keyword>
<comment type="cofactor">
    <cofactor evidence="3">
        <name>heme b</name>
        <dbReference type="ChEBI" id="CHEBI:60344"/>
    </cofactor>
</comment>
<dbReference type="PROSITE" id="PS51384">
    <property type="entry name" value="FAD_FR"/>
    <property type="match status" value="1"/>
</dbReference>
<evidence type="ECO:0000256" key="30">
    <source>
        <dbReference type="ARBA" id="ARBA00035474"/>
    </source>
</evidence>
<dbReference type="Pfam" id="PF00667">
    <property type="entry name" value="FAD_binding_1"/>
    <property type="match status" value="1"/>
</dbReference>
<feature type="region of interest" description="Disordered" evidence="32">
    <location>
        <begin position="129"/>
        <end position="159"/>
    </location>
</feature>
<keyword evidence="36" id="KW-1185">Reference proteome</keyword>
<dbReference type="InterPro" id="IPR001478">
    <property type="entry name" value="PDZ"/>
</dbReference>
<keyword evidence="23" id="KW-0966">Cell projection</keyword>
<evidence type="ECO:0000256" key="17">
    <source>
        <dbReference type="ARBA" id="ARBA00022857"/>
    </source>
</evidence>
<keyword evidence="16" id="KW-0832">Ubl conjugation</keyword>
<dbReference type="InterPro" id="IPR017927">
    <property type="entry name" value="FAD-bd_FR_type"/>
</dbReference>
<dbReference type="InterPro" id="IPR001094">
    <property type="entry name" value="Flavdoxin-like"/>
</dbReference>
<evidence type="ECO:0000256" key="8">
    <source>
        <dbReference type="ARBA" id="ARBA00012989"/>
    </source>
</evidence>
<evidence type="ECO:0000256" key="31">
    <source>
        <dbReference type="ARBA" id="ARBA00047419"/>
    </source>
</evidence>
<dbReference type="InterPro" id="IPR004030">
    <property type="entry name" value="NOS_N"/>
</dbReference>
<dbReference type="Proteomes" id="UP000694871">
    <property type="component" value="Unplaced"/>
</dbReference>
<keyword evidence="13" id="KW-0288">FMN</keyword>
<dbReference type="InterPro" id="IPR008254">
    <property type="entry name" value="Flavodoxin/NO_synth"/>
</dbReference>
<evidence type="ECO:0000256" key="2">
    <source>
        <dbReference type="ARBA" id="ARBA00001950"/>
    </source>
</evidence>
<dbReference type="PRINTS" id="PR00369">
    <property type="entry name" value="FLAVODOXIN"/>
</dbReference>
<evidence type="ECO:0000256" key="3">
    <source>
        <dbReference type="ARBA" id="ARBA00001970"/>
    </source>
</evidence>
<dbReference type="CDD" id="cd06202">
    <property type="entry name" value="Nitric_oxide_synthase"/>
    <property type="match status" value="1"/>
</dbReference>
<keyword evidence="21" id="KW-0770">Synapse</keyword>
<dbReference type="InterPro" id="IPR039261">
    <property type="entry name" value="FNR_nucleotide-bd"/>
</dbReference>
<dbReference type="InterPro" id="IPR023173">
    <property type="entry name" value="NADPH_Cyt_P450_Rdtase_alpha"/>
</dbReference>
<comment type="subcellular location">
    <subcellularLocation>
        <location evidence="5">Cell membrane</location>
        <location evidence="5">Sarcolemma</location>
        <topology evidence="5">Peripheral membrane protein</topology>
    </subcellularLocation>
    <subcellularLocation>
        <location evidence="6">Cell projection</location>
        <location evidence="6">Dendritic spine</location>
    </subcellularLocation>
</comment>
<comment type="similarity">
    <text evidence="7">Belongs to the NOS family.</text>
</comment>
<evidence type="ECO:0000259" key="35">
    <source>
        <dbReference type="PROSITE" id="PS51384"/>
    </source>
</evidence>
<dbReference type="InterPro" id="IPR001433">
    <property type="entry name" value="OxRdtase_FAD/NAD-bd"/>
</dbReference>
<dbReference type="EC" id="1.14.13.39" evidence="8"/>
<dbReference type="PANTHER" id="PTHR43410:SF2">
    <property type="entry name" value="NITRIC OXIDE SYNTHASE"/>
    <property type="match status" value="1"/>
</dbReference>
<dbReference type="SUPFAM" id="SSF63380">
    <property type="entry name" value="Riboflavin synthase domain-like"/>
    <property type="match status" value="1"/>
</dbReference>
<dbReference type="InterPro" id="IPR029039">
    <property type="entry name" value="Flavoprotein-like_sf"/>
</dbReference>